<evidence type="ECO:0000259" key="1">
    <source>
        <dbReference type="Pfam" id="PF03551"/>
    </source>
</evidence>
<dbReference type="PANTHER" id="PTHR33169">
    <property type="entry name" value="PADR-FAMILY TRANSCRIPTIONAL REGULATOR"/>
    <property type="match status" value="1"/>
</dbReference>
<dbReference type="EMBL" id="SOGJ01000032">
    <property type="protein sequence ID" value="TFC95699.1"/>
    <property type="molecule type" value="Genomic_DNA"/>
</dbReference>
<dbReference type="InterPro" id="IPR036390">
    <property type="entry name" value="WH_DNA-bd_sf"/>
</dbReference>
<sequence>MTEIDWLAELTRAALPQAVLALLSVERRHGYAMIESLRDHGFDRIKGGTLYPLLRRFEEQGLVDHVWEHDAAGPGRKVFALTALGAKEFDRSIATWNRMNDALTILRTTRRDAR</sequence>
<accession>A0ABY2IVS3</accession>
<dbReference type="RefSeq" id="WP_134364440.1">
    <property type="nucleotide sequence ID" value="NZ_SOGJ01000032.1"/>
</dbReference>
<dbReference type="SUPFAM" id="SSF46785">
    <property type="entry name" value="Winged helix' DNA-binding domain"/>
    <property type="match status" value="1"/>
</dbReference>
<dbReference type="InterPro" id="IPR005149">
    <property type="entry name" value="Tscrpt_reg_PadR_N"/>
</dbReference>
<dbReference type="PANTHER" id="PTHR33169:SF14">
    <property type="entry name" value="TRANSCRIPTIONAL REGULATOR RV3488"/>
    <property type="match status" value="1"/>
</dbReference>
<evidence type="ECO:0000313" key="2">
    <source>
        <dbReference type="EMBL" id="TFC95699.1"/>
    </source>
</evidence>
<organism evidence="2 3">
    <name type="scientific">Cryobacterium breve</name>
    <dbReference type="NCBI Taxonomy" id="1259258"/>
    <lineage>
        <taxon>Bacteria</taxon>
        <taxon>Bacillati</taxon>
        <taxon>Actinomycetota</taxon>
        <taxon>Actinomycetes</taxon>
        <taxon>Micrococcales</taxon>
        <taxon>Microbacteriaceae</taxon>
        <taxon>Cryobacterium</taxon>
    </lineage>
</organism>
<dbReference type="InterPro" id="IPR036388">
    <property type="entry name" value="WH-like_DNA-bd_sf"/>
</dbReference>
<gene>
    <name evidence="2" type="ORF">E3O65_14490</name>
</gene>
<protein>
    <submittedName>
        <fullName evidence="2">PadR family transcriptional regulator</fullName>
    </submittedName>
</protein>
<dbReference type="Gene3D" id="1.10.10.10">
    <property type="entry name" value="Winged helix-like DNA-binding domain superfamily/Winged helix DNA-binding domain"/>
    <property type="match status" value="1"/>
</dbReference>
<proteinExistence type="predicted"/>
<comment type="caution">
    <text evidence="2">The sequence shown here is derived from an EMBL/GenBank/DDBJ whole genome shotgun (WGS) entry which is preliminary data.</text>
</comment>
<dbReference type="Pfam" id="PF03551">
    <property type="entry name" value="PadR"/>
    <property type="match status" value="1"/>
</dbReference>
<feature type="domain" description="Transcription regulator PadR N-terminal" evidence="1">
    <location>
        <begin position="19"/>
        <end position="90"/>
    </location>
</feature>
<dbReference type="InterPro" id="IPR052509">
    <property type="entry name" value="Metal_resp_DNA-bind_regulator"/>
</dbReference>
<reference evidence="2 3" key="1">
    <citation type="submission" date="2019-03" db="EMBL/GenBank/DDBJ databases">
        <title>Genomics of glacier-inhabiting Cryobacterium strains.</title>
        <authorList>
            <person name="Liu Q."/>
            <person name="Xin Y.-H."/>
        </authorList>
    </citation>
    <scope>NUCLEOTIDE SEQUENCE [LARGE SCALE GENOMIC DNA]</scope>
    <source>
        <strain evidence="2 3">TMT4-23</strain>
    </source>
</reference>
<dbReference type="Proteomes" id="UP000298355">
    <property type="component" value="Unassembled WGS sequence"/>
</dbReference>
<keyword evidence="3" id="KW-1185">Reference proteome</keyword>
<evidence type="ECO:0000313" key="3">
    <source>
        <dbReference type="Proteomes" id="UP000298355"/>
    </source>
</evidence>
<name>A0ABY2IVS3_9MICO</name>